<dbReference type="GO" id="GO:0004803">
    <property type="term" value="F:transposase activity"/>
    <property type="evidence" value="ECO:0007669"/>
    <property type="project" value="InterPro"/>
</dbReference>
<name>A0A1H5DZQ3_PSEAG</name>
<reference evidence="3" key="1">
    <citation type="submission" date="2016-10" db="EMBL/GenBank/DDBJ databases">
        <authorList>
            <person name="Varghese N."/>
            <person name="Submissions S."/>
        </authorList>
    </citation>
    <scope>NUCLEOTIDE SEQUENCE [LARGE SCALE GENOMIC DNA]</scope>
    <source>
        <strain evidence="3">DSM 12111</strain>
    </source>
</reference>
<organism evidence="2 3">
    <name type="scientific">Pseudomonas anguilliseptica</name>
    <dbReference type="NCBI Taxonomy" id="53406"/>
    <lineage>
        <taxon>Bacteria</taxon>
        <taxon>Pseudomonadati</taxon>
        <taxon>Pseudomonadota</taxon>
        <taxon>Gammaproteobacteria</taxon>
        <taxon>Pseudomonadales</taxon>
        <taxon>Pseudomonadaceae</taxon>
        <taxon>Pseudomonas</taxon>
    </lineage>
</organism>
<dbReference type="NCBIfam" id="NF047646">
    <property type="entry name" value="REP_Tyr_transpos"/>
    <property type="match status" value="1"/>
</dbReference>
<gene>
    <name evidence="2" type="ORF">SAMN05421553_3461</name>
</gene>
<protein>
    <submittedName>
        <fullName evidence="2">REP element-mobilizing transposase RayT</fullName>
    </submittedName>
</protein>
<dbReference type="Gene3D" id="3.30.70.1290">
    <property type="entry name" value="Transposase IS200-like"/>
    <property type="match status" value="1"/>
</dbReference>
<dbReference type="RefSeq" id="WP_090384643.1">
    <property type="nucleotide sequence ID" value="NZ_CP156749.1"/>
</dbReference>
<dbReference type="GO" id="GO:0003677">
    <property type="term" value="F:DNA binding"/>
    <property type="evidence" value="ECO:0007669"/>
    <property type="project" value="InterPro"/>
</dbReference>
<dbReference type="InterPro" id="IPR036515">
    <property type="entry name" value="Transposase_17_sf"/>
</dbReference>
<sequence>MARPLRIEFAGALYHVTSRGDGREDIYLSDHDRELFLSVFGEVCQRFNWHCHAYCLMSNHYHLLIETPDANLAQGMRQLNGVYTQRFNQAQSRVGHVFQGRYKAILVEKDSYLLELSRYIVLNPVRARMVRTAQDWPWSSYRATAGFFEAPRWLTVNWMLSAFGSYLSDAVTGYKLFIAEGKEQPSPWEQLKNQIYLGSDQFVSTMQAKIEADQELSEIPSSQRRPMPKPLDWYEKSGATRDDAVKSAYASGGYTMKEIGNYFGLHYSRVSRIIAKAKGKT</sequence>
<dbReference type="Pfam" id="PF01797">
    <property type="entry name" value="Y1_Tnp"/>
    <property type="match status" value="1"/>
</dbReference>
<keyword evidence="3" id="KW-1185">Reference proteome</keyword>
<accession>A0A1H5DZQ3</accession>
<evidence type="ECO:0000313" key="3">
    <source>
        <dbReference type="Proteomes" id="UP000242849"/>
    </source>
</evidence>
<dbReference type="InterPro" id="IPR002686">
    <property type="entry name" value="Transposase_17"/>
</dbReference>
<feature type="domain" description="Transposase IS200-like" evidence="1">
    <location>
        <begin position="9"/>
        <end position="123"/>
    </location>
</feature>
<evidence type="ECO:0000259" key="1">
    <source>
        <dbReference type="SMART" id="SM01321"/>
    </source>
</evidence>
<dbReference type="STRING" id="53406.SAMN05421553_3461"/>
<dbReference type="AlphaFoldDB" id="A0A1H5DZQ3"/>
<proteinExistence type="predicted"/>
<dbReference type="SMART" id="SM01321">
    <property type="entry name" value="Y1_Tnp"/>
    <property type="match status" value="1"/>
</dbReference>
<dbReference type="OrthoDB" id="9814067at2"/>
<dbReference type="GO" id="GO:0006313">
    <property type="term" value="P:DNA transposition"/>
    <property type="evidence" value="ECO:0007669"/>
    <property type="project" value="InterPro"/>
</dbReference>
<dbReference type="PANTHER" id="PTHR34322">
    <property type="entry name" value="TRANSPOSASE, Y1_TNP DOMAIN-CONTAINING"/>
    <property type="match status" value="1"/>
</dbReference>
<dbReference type="EMBL" id="FNSC01000001">
    <property type="protein sequence ID" value="SED84399.1"/>
    <property type="molecule type" value="Genomic_DNA"/>
</dbReference>
<dbReference type="PANTHER" id="PTHR34322:SF2">
    <property type="entry name" value="TRANSPOSASE IS200-LIKE DOMAIN-CONTAINING PROTEIN"/>
    <property type="match status" value="1"/>
</dbReference>
<evidence type="ECO:0000313" key="2">
    <source>
        <dbReference type="EMBL" id="SED84399.1"/>
    </source>
</evidence>
<dbReference type="Proteomes" id="UP000242849">
    <property type="component" value="Unassembled WGS sequence"/>
</dbReference>
<dbReference type="SUPFAM" id="SSF143422">
    <property type="entry name" value="Transposase IS200-like"/>
    <property type="match status" value="1"/>
</dbReference>